<proteinExistence type="predicted"/>
<dbReference type="AlphaFoldDB" id="A0A7S3E158"/>
<sequence>MDAVEIFLARASMGWVRAGEAHQECGRDQSTDEVRSKLALTVALNFLMNKNVSLIRMGLTVEDVAAKLELVSKDVRARCVENCCWEEAAQAMDSDFAFPEDFQEALQGDRVYLPLFHWRTRSDPRCSIEFTHLPPKERFVRLLLFGQFVIKTLTVWCMEHVDRTWWGSPAIWQMSESELVDIIEPITERREGETETSWHNSCILYARAMKELHTRHGKRCDLLLKIAFAVICENGFFPHSTWGEPYLNDDIEHVLQSLVDRRQAATPSRFLRETVNEDLLIPDLQVEKRNGKMVAISPRVPPGSDEHTCENNCDQDVIPRSKALLGARLVRTLRLLPFDDLTMSKLLEDYPMNDTSPASQTPRYTVDWSPLPSHPDYSLGGFGWRTGEEVDAGMEALLSDMSDDEDESGSDLFL</sequence>
<accession>A0A7S3E158</accession>
<protein>
    <submittedName>
        <fullName evidence="1">Uncharacterized protein</fullName>
    </submittedName>
</protein>
<dbReference type="EMBL" id="HBHV01004315">
    <property type="protein sequence ID" value="CAE0013977.1"/>
    <property type="molecule type" value="Transcribed_RNA"/>
</dbReference>
<gene>
    <name evidence="1" type="ORF">PPRO1316_LOCUS2973</name>
</gene>
<organism evidence="1">
    <name type="scientific">Pycnococcus provasolii</name>
    <dbReference type="NCBI Taxonomy" id="41880"/>
    <lineage>
        <taxon>Eukaryota</taxon>
        <taxon>Viridiplantae</taxon>
        <taxon>Chlorophyta</taxon>
        <taxon>Pseudoscourfieldiophyceae</taxon>
        <taxon>Pseudoscourfieldiales</taxon>
        <taxon>Pycnococcaceae</taxon>
        <taxon>Pycnococcus</taxon>
    </lineage>
</organism>
<name>A0A7S3E158_9CHLO</name>
<reference evidence="1" key="1">
    <citation type="submission" date="2021-01" db="EMBL/GenBank/DDBJ databases">
        <authorList>
            <person name="Corre E."/>
            <person name="Pelletier E."/>
            <person name="Niang G."/>
            <person name="Scheremetjew M."/>
            <person name="Finn R."/>
            <person name="Kale V."/>
            <person name="Holt S."/>
            <person name="Cochrane G."/>
            <person name="Meng A."/>
            <person name="Brown T."/>
            <person name="Cohen L."/>
        </authorList>
    </citation>
    <scope>NUCLEOTIDE SEQUENCE</scope>
    <source>
        <strain evidence="1">RCC2336</strain>
    </source>
</reference>
<evidence type="ECO:0000313" key="1">
    <source>
        <dbReference type="EMBL" id="CAE0013977.1"/>
    </source>
</evidence>